<evidence type="ECO:0000313" key="1">
    <source>
        <dbReference type="EMBL" id="KUG28335.1"/>
    </source>
</evidence>
<gene>
    <name evidence="1" type="ORF">ASZ90_001804</name>
</gene>
<proteinExistence type="predicted"/>
<name>A0A0W8G592_9ZZZZ</name>
<reference evidence="1" key="1">
    <citation type="journal article" date="2015" name="Proc. Natl. Acad. Sci. U.S.A.">
        <title>Networks of energetic and metabolic interactions define dynamics in microbial communities.</title>
        <authorList>
            <person name="Embree M."/>
            <person name="Liu J.K."/>
            <person name="Al-Bassam M.M."/>
            <person name="Zengler K."/>
        </authorList>
    </citation>
    <scope>NUCLEOTIDE SEQUENCE</scope>
</reference>
<dbReference type="AlphaFoldDB" id="A0A0W8G592"/>
<sequence length="104" mass="11926">MILSQAMSAFGRNYLKDVSSMFNLTVDSRAKVIRAEVLLAGERDPVLVEVHGYGFLRENTVTYLTFERLAVSREWMGRVLDGVLRERRIRLPDGVATRLMESFM</sequence>
<protein>
    <submittedName>
        <fullName evidence="1">Uncharacterized protein</fullName>
    </submittedName>
</protein>
<dbReference type="EMBL" id="LNQE01000231">
    <property type="protein sequence ID" value="KUG28335.1"/>
    <property type="molecule type" value="Genomic_DNA"/>
</dbReference>
<accession>A0A0W8G592</accession>
<comment type="caution">
    <text evidence="1">The sequence shown here is derived from an EMBL/GenBank/DDBJ whole genome shotgun (WGS) entry which is preliminary data.</text>
</comment>
<organism evidence="1">
    <name type="scientific">hydrocarbon metagenome</name>
    <dbReference type="NCBI Taxonomy" id="938273"/>
    <lineage>
        <taxon>unclassified sequences</taxon>
        <taxon>metagenomes</taxon>
        <taxon>ecological metagenomes</taxon>
    </lineage>
</organism>